<protein>
    <submittedName>
        <fullName evidence="1">Uncharacterized protein</fullName>
    </submittedName>
</protein>
<reference evidence="1" key="1">
    <citation type="submission" date="2020-11" db="EMBL/GenBank/DDBJ databases">
        <title>Isolation and identification of active actinomycetes.</title>
        <authorList>
            <person name="Sun X."/>
        </authorList>
    </citation>
    <scope>NUCLEOTIDE SEQUENCE</scope>
    <source>
        <strain evidence="1">NEAU-A11</strain>
    </source>
</reference>
<sequence length="269" mass="30467">MSYQFLVQRSSRKWKGDVLDAWIADNIEPGHLHVLGYGADEQRRITRDRKITRHGRVPDYPLLRWGWTRSTTGLFIHDTTGQQLNRSCCYHCPFQSATISRPAWVQRWREHPLLAARGLELEYRALALNPRMPMFGKLSAWSLARAHRLDEVVGIAERQLAAGQWALYEVRRAYNGPAPAWRSVRALARGTRQQMTARLAPRGRLAVDEHGISRVWLRPRPPGQVGAEHLLVAAPAGIADKKRKTFESVWSLHSPSPAPSADDPLPCGL</sequence>
<accession>A0A931G2A0</accession>
<organism evidence="1 2">
    <name type="scientific">Actinoplanes aureus</name>
    <dbReference type="NCBI Taxonomy" id="2792083"/>
    <lineage>
        <taxon>Bacteria</taxon>
        <taxon>Bacillati</taxon>
        <taxon>Actinomycetota</taxon>
        <taxon>Actinomycetes</taxon>
        <taxon>Micromonosporales</taxon>
        <taxon>Micromonosporaceae</taxon>
        <taxon>Actinoplanes</taxon>
    </lineage>
</organism>
<evidence type="ECO:0000313" key="1">
    <source>
        <dbReference type="EMBL" id="MBG0568813.1"/>
    </source>
</evidence>
<evidence type="ECO:0000313" key="2">
    <source>
        <dbReference type="Proteomes" id="UP000598146"/>
    </source>
</evidence>
<dbReference type="AlphaFoldDB" id="A0A931G2A0"/>
<comment type="caution">
    <text evidence="1">The sequence shown here is derived from an EMBL/GenBank/DDBJ whole genome shotgun (WGS) entry which is preliminary data.</text>
</comment>
<gene>
    <name evidence="1" type="ORF">I4J89_46115</name>
</gene>
<name>A0A931G2A0_9ACTN</name>
<dbReference type="Proteomes" id="UP000598146">
    <property type="component" value="Unassembled WGS sequence"/>
</dbReference>
<proteinExistence type="predicted"/>
<dbReference type="EMBL" id="JADQTO010000045">
    <property type="protein sequence ID" value="MBG0568813.1"/>
    <property type="molecule type" value="Genomic_DNA"/>
</dbReference>
<dbReference type="RefSeq" id="WP_196420583.1">
    <property type="nucleotide sequence ID" value="NZ_JADQTO010000045.1"/>
</dbReference>
<keyword evidence="2" id="KW-1185">Reference proteome</keyword>